<reference evidence="2 3" key="1">
    <citation type="submission" date="2015-10" db="EMBL/GenBank/DDBJ databases">
        <title>Draft genome sequence of Thermococcus celericrescens strain DSM 17994.</title>
        <authorList>
            <person name="Hong S.-J."/>
            <person name="Park C.-E."/>
            <person name="Shin J.-H."/>
        </authorList>
    </citation>
    <scope>NUCLEOTIDE SEQUENCE [LARGE SCALE GENOMIC DNA]</scope>
    <source>
        <strain evidence="2 3">DSM 17994</strain>
    </source>
</reference>
<protein>
    <submittedName>
        <fullName evidence="2">Uncharacterized protein</fullName>
    </submittedName>
</protein>
<evidence type="ECO:0000313" key="3">
    <source>
        <dbReference type="Proteomes" id="UP000053462"/>
    </source>
</evidence>
<dbReference type="InterPro" id="IPR027417">
    <property type="entry name" value="P-loop_NTPase"/>
</dbReference>
<dbReference type="Proteomes" id="UP000053462">
    <property type="component" value="Unassembled WGS sequence"/>
</dbReference>
<dbReference type="RefSeq" id="WP_058938358.1">
    <property type="nucleotide sequence ID" value="NZ_LLYW01000012.1"/>
</dbReference>
<feature type="transmembrane region" description="Helical" evidence="1">
    <location>
        <begin position="25"/>
        <end position="47"/>
    </location>
</feature>
<accession>A0A100XYM1</accession>
<evidence type="ECO:0000256" key="1">
    <source>
        <dbReference type="SAM" id="Phobius"/>
    </source>
</evidence>
<comment type="caution">
    <text evidence="2">The sequence shown here is derived from an EMBL/GenBank/DDBJ whole genome shotgun (WGS) entry which is preliminary data.</text>
</comment>
<keyword evidence="1" id="KW-0472">Membrane</keyword>
<dbReference type="STRING" id="227598.APY94_03730"/>
<dbReference type="OrthoDB" id="359409at2157"/>
<gene>
    <name evidence="2" type="ORF">APY94_03730</name>
</gene>
<keyword evidence="1" id="KW-0812">Transmembrane</keyword>
<proteinExistence type="predicted"/>
<evidence type="ECO:0000313" key="2">
    <source>
        <dbReference type="EMBL" id="KUH33994.1"/>
    </source>
</evidence>
<keyword evidence="3" id="KW-1185">Reference proteome</keyword>
<name>A0A100XYM1_9EURY</name>
<organism evidence="2 3">
    <name type="scientific">Thermococcus celericrescens</name>
    <dbReference type="NCBI Taxonomy" id="227598"/>
    <lineage>
        <taxon>Archaea</taxon>
        <taxon>Methanobacteriati</taxon>
        <taxon>Methanobacteriota</taxon>
        <taxon>Thermococci</taxon>
        <taxon>Thermococcales</taxon>
        <taxon>Thermococcaceae</taxon>
        <taxon>Thermococcus</taxon>
    </lineage>
</organism>
<dbReference type="EMBL" id="LLYW01000012">
    <property type="protein sequence ID" value="KUH33994.1"/>
    <property type="molecule type" value="Genomic_DNA"/>
</dbReference>
<keyword evidence="1" id="KW-1133">Transmembrane helix</keyword>
<dbReference type="AlphaFoldDB" id="A0A100XYM1"/>
<sequence>MTVLKWSTVAPFAFMQKQKRGWLPWLFLVGAAGTGKSTIALLATSIWGDQVVIEEKSGASAATPARFTKIIEETTFPVIISEPGEMFGRDDTTELIKNSVTSTIARGRYVQGVYVTSKALSPVIFTSNKLLPTDDALLRRFHVLYFEIQERKTREEAEKFERIKKEAMKKLRVIGDAILFLVKNKGDIEFTPNNWPEIATELLREIYTLSGQEEPKWLNLFADSRTLVDYEDNLMSRIRTMIIEEVNNAYRMFPDKGVEHNNFMYRLIKVIEKEAIPWLKERNGDVIITREIQEPLRKHVGELSMKSLATLIGGSYGVRRVSKKNTKVVAINLYKLLEFLQVEDELESDEPEDELNVETITIPAGG</sequence>
<dbReference type="SUPFAM" id="SSF52540">
    <property type="entry name" value="P-loop containing nucleoside triphosphate hydrolases"/>
    <property type="match status" value="1"/>
</dbReference>